<dbReference type="InterPro" id="IPR050490">
    <property type="entry name" value="Bact_solute-bd_prot1"/>
</dbReference>
<gene>
    <name evidence="4" type="ORF">GM173_08460</name>
</gene>
<organism evidence="4 5">
    <name type="scientific">Deefgea chitinilytica</name>
    <dbReference type="NCBI Taxonomy" id="570276"/>
    <lineage>
        <taxon>Bacteria</taxon>
        <taxon>Pseudomonadati</taxon>
        <taxon>Pseudomonadota</taxon>
        <taxon>Betaproteobacteria</taxon>
        <taxon>Neisseriales</taxon>
        <taxon>Chitinibacteraceae</taxon>
        <taxon>Deefgea</taxon>
    </lineage>
</organism>
<proteinExistence type="inferred from homology"/>
<dbReference type="PANTHER" id="PTHR43649">
    <property type="entry name" value="ARABINOSE-BINDING PROTEIN-RELATED"/>
    <property type="match status" value="1"/>
</dbReference>
<feature type="signal peptide" evidence="3">
    <location>
        <begin position="1"/>
        <end position="23"/>
    </location>
</feature>
<evidence type="ECO:0000256" key="1">
    <source>
        <dbReference type="ARBA" id="ARBA00004418"/>
    </source>
</evidence>
<dbReference type="EMBL" id="WOFE01000003">
    <property type="protein sequence ID" value="MBM5571609.1"/>
    <property type="molecule type" value="Genomic_DNA"/>
</dbReference>
<sequence>MKIKANTLIFSSILLSTAISANATIKVEFWSHALGGTYDAYHKQIVDKFNKSQNEIELVHKDLNWGGMKPALVASIAEGKVPSLAMVPTEWMNEMSSKLLMPVTKEIAPFKSQYTDAALQNATVNGEIYGFPSYQVTAVMVYNKNMLAKSGVKPEFKTIDDVFAAAKKIKEHTGKPGWAPKLQDGFQTWFLFQGLPLIKDNKAVFNSPAHAALVQKFADAYKAGIIVKDVDLTFDKQVAAFANHGIGMFAEGGHAVKKINEANPRAYAAAGVTSFPLNDAKTAAFGGWSTMYVVPKGQKNMAAVAKAAQYLTSDEVQYEFTKASNTFASTKYTNAKLANDPSMNDPKDLGKVAFKMGTQVIDQSRHFMIRDVPDEATMHRLMNDKIDAAIQGRIPVQQALDEAVAAWNKRLAQK</sequence>
<dbReference type="Gene3D" id="3.40.190.10">
    <property type="entry name" value="Periplasmic binding protein-like II"/>
    <property type="match status" value="1"/>
</dbReference>
<evidence type="ECO:0000256" key="2">
    <source>
        <dbReference type="ARBA" id="ARBA00008520"/>
    </source>
</evidence>
<dbReference type="InterPro" id="IPR006059">
    <property type="entry name" value="SBP"/>
</dbReference>
<dbReference type="Proteomes" id="UP001195660">
    <property type="component" value="Unassembled WGS sequence"/>
</dbReference>
<evidence type="ECO:0000313" key="5">
    <source>
        <dbReference type="Proteomes" id="UP001195660"/>
    </source>
</evidence>
<evidence type="ECO:0000256" key="3">
    <source>
        <dbReference type="SAM" id="SignalP"/>
    </source>
</evidence>
<dbReference type="PANTHER" id="PTHR43649:SF12">
    <property type="entry name" value="DIACETYLCHITOBIOSE BINDING PROTEIN DASA"/>
    <property type="match status" value="1"/>
</dbReference>
<evidence type="ECO:0000313" key="4">
    <source>
        <dbReference type="EMBL" id="MBM5571609.1"/>
    </source>
</evidence>
<dbReference type="SUPFAM" id="SSF53850">
    <property type="entry name" value="Periplasmic binding protein-like II"/>
    <property type="match status" value="1"/>
</dbReference>
<reference evidence="4 5" key="1">
    <citation type="submission" date="2019-11" db="EMBL/GenBank/DDBJ databases">
        <title>Novel Deefgea species.</title>
        <authorList>
            <person name="Han J.-H."/>
        </authorList>
    </citation>
    <scope>NUCLEOTIDE SEQUENCE [LARGE SCALE GENOMIC DNA]</scope>
    <source>
        <strain evidence="4 5">LMG 24817</strain>
    </source>
</reference>
<protein>
    <submittedName>
        <fullName evidence="4">Extracellular solute-binding protein</fullName>
    </submittedName>
</protein>
<keyword evidence="3" id="KW-0732">Signal</keyword>
<dbReference type="RefSeq" id="WP_203570944.1">
    <property type="nucleotide sequence ID" value="NZ_WOFE01000003.1"/>
</dbReference>
<feature type="chain" id="PRO_5046737996" evidence="3">
    <location>
        <begin position="24"/>
        <end position="414"/>
    </location>
</feature>
<comment type="caution">
    <text evidence="4">The sequence shown here is derived from an EMBL/GenBank/DDBJ whole genome shotgun (WGS) entry which is preliminary data.</text>
</comment>
<accession>A0ABS2CBT0</accession>
<keyword evidence="5" id="KW-1185">Reference proteome</keyword>
<comment type="similarity">
    <text evidence="2">Belongs to the bacterial solute-binding protein 1 family.</text>
</comment>
<dbReference type="Pfam" id="PF01547">
    <property type="entry name" value="SBP_bac_1"/>
    <property type="match status" value="1"/>
</dbReference>
<name>A0ABS2CBT0_9NEIS</name>
<comment type="subcellular location">
    <subcellularLocation>
        <location evidence="1">Periplasm</location>
    </subcellularLocation>
</comment>